<dbReference type="RefSeq" id="WP_142933154.1">
    <property type="nucleotide sequence ID" value="NZ_ML660168.1"/>
</dbReference>
<comment type="caution">
    <text evidence="2">The sequence shown here is derived from an EMBL/GenBank/DDBJ whole genome shotgun (WGS) entry which is preliminary data.</text>
</comment>
<name>A0A545U7N4_9GAMM</name>
<proteinExistence type="predicted"/>
<gene>
    <name evidence="2" type="ORF">FLL46_20140</name>
</gene>
<accession>A0A545U7N4</accession>
<protein>
    <recommendedName>
        <fullName evidence="4">SPOR domain-containing protein</fullName>
    </recommendedName>
</protein>
<reference evidence="2 3" key="1">
    <citation type="submission" date="2019-07" db="EMBL/GenBank/DDBJ databases">
        <title>Draft genome for Aliikangiella sp. M105.</title>
        <authorList>
            <person name="Wang G."/>
        </authorList>
    </citation>
    <scope>NUCLEOTIDE SEQUENCE [LARGE SCALE GENOMIC DNA]</scope>
    <source>
        <strain evidence="2 3">M105</strain>
    </source>
</reference>
<dbReference type="Proteomes" id="UP000315439">
    <property type="component" value="Unassembled WGS sequence"/>
</dbReference>
<feature type="signal peptide" evidence="1">
    <location>
        <begin position="1"/>
        <end position="36"/>
    </location>
</feature>
<dbReference type="AlphaFoldDB" id="A0A545U7N4"/>
<organism evidence="2 3">
    <name type="scientific">Aliikangiella coralliicola</name>
    <dbReference type="NCBI Taxonomy" id="2592383"/>
    <lineage>
        <taxon>Bacteria</taxon>
        <taxon>Pseudomonadati</taxon>
        <taxon>Pseudomonadota</taxon>
        <taxon>Gammaproteobacteria</taxon>
        <taxon>Oceanospirillales</taxon>
        <taxon>Pleioneaceae</taxon>
        <taxon>Aliikangiella</taxon>
    </lineage>
</organism>
<keyword evidence="1" id="KW-0732">Signal</keyword>
<evidence type="ECO:0000313" key="3">
    <source>
        <dbReference type="Proteomes" id="UP000315439"/>
    </source>
</evidence>
<dbReference type="EMBL" id="VIKS01000012">
    <property type="protein sequence ID" value="TQV85477.1"/>
    <property type="molecule type" value="Genomic_DNA"/>
</dbReference>
<keyword evidence="3" id="KW-1185">Reference proteome</keyword>
<sequence length="158" mass="17712">MKISRCLAKKSNCTVKNCIKTSLVSLFLLSAQFSFSNPAIESANQSTEKVKQVGNSVDSYKPQTLISSQKAKRIVRRFLFSRGYSKQIAPGGAQIREIVSDGPYWKVLVGLRKNSATSVEKHLLYVSKQTGLLSEVRPVSQERLVDSTKKLRLKNYKK</sequence>
<evidence type="ECO:0000313" key="2">
    <source>
        <dbReference type="EMBL" id="TQV85477.1"/>
    </source>
</evidence>
<feature type="chain" id="PRO_5022017374" description="SPOR domain-containing protein" evidence="1">
    <location>
        <begin position="37"/>
        <end position="158"/>
    </location>
</feature>
<evidence type="ECO:0000256" key="1">
    <source>
        <dbReference type="SAM" id="SignalP"/>
    </source>
</evidence>
<evidence type="ECO:0008006" key="4">
    <source>
        <dbReference type="Google" id="ProtNLM"/>
    </source>
</evidence>